<evidence type="ECO:0000313" key="2">
    <source>
        <dbReference type="EMBL" id="SVD91820.1"/>
    </source>
</evidence>
<dbReference type="InterPro" id="IPR009044">
    <property type="entry name" value="ssDNA-bd_transcriptional_reg"/>
</dbReference>
<gene>
    <name evidence="2" type="ORF">METZ01_LOCUS444674</name>
</gene>
<protein>
    <recommendedName>
        <fullName evidence="1">Transcriptional coactivator p15 (PC4) C-terminal domain-containing protein</fullName>
    </recommendedName>
</protein>
<dbReference type="EMBL" id="UINC01181892">
    <property type="protein sequence ID" value="SVD91820.1"/>
    <property type="molecule type" value="Genomic_DNA"/>
</dbReference>
<organism evidence="2">
    <name type="scientific">marine metagenome</name>
    <dbReference type="NCBI Taxonomy" id="408172"/>
    <lineage>
        <taxon>unclassified sequences</taxon>
        <taxon>metagenomes</taxon>
        <taxon>ecological metagenomes</taxon>
    </lineage>
</organism>
<feature type="domain" description="Transcriptional coactivator p15 (PC4) C-terminal" evidence="1">
    <location>
        <begin position="22"/>
        <end position="61"/>
    </location>
</feature>
<proteinExistence type="predicted"/>
<feature type="non-terminal residue" evidence="2">
    <location>
        <position position="1"/>
    </location>
</feature>
<dbReference type="GO" id="GO:0003677">
    <property type="term" value="F:DNA binding"/>
    <property type="evidence" value="ECO:0007669"/>
    <property type="project" value="InterPro"/>
</dbReference>
<dbReference type="SUPFAM" id="SSF54447">
    <property type="entry name" value="ssDNA-binding transcriptional regulator domain"/>
    <property type="match status" value="1"/>
</dbReference>
<name>A0A382Z948_9ZZZZ</name>
<dbReference type="AlphaFoldDB" id="A0A382Z948"/>
<sequence>VKIYEAPEVYQKIISEKESGDEQVRLTINEFRGVEYIHLRKYYLDFDGDFKPTKDGVAMPLTFENSRLLFEGLVEVISLAEAKEILETHFKDILDEIYLS</sequence>
<evidence type="ECO:0000259" key="1">
    <source>
        <dbReference type="Pfam" id="PF02229"/>
    </source>
</evidence>
<dbReference type="Gene3D" id="2.30.31.10">
    <property type="entry name" value="Transcriptional Coactivator Pc4, Chain A"/>
    <property type="match status" value="1"/>
</dbReference>
<dbReference type="Pfam" id="PF02229">
    <property type="entry name" value="PC4"/>
    <property type="match status" value="1"/>
</dbReference>
<dbReference type="GO" id="GO:0006355">
    <property type="term" value="P:regulation of DNA-templated transcription"/>
    <property type="evidence" value="ECO:0007669"/>
    <property type="project" value="InterPro"/>
</dbReference>
<reference evidence="2" key="1">
    <citation type="submission" date="2018-05" db="EMBL/GenBank/DDBJ databases">
        <authorList>
            <person name="Lanie J.A."/>
            <person name="Ng W.-L."/>
            <person name="Kazmierczak K.M."/>
            <person name="Andrzejewski T.M."/>
            <person name="Davidsen T.M."/>
            <person name="Wayne K.J."/>
            <person name="Tettelin H."/>
            <person name="Glass J.I."/>
            <person name="Rusch D."/>
            <person name="Podicherti R."/>
            <person name="Tsui H.-C.T."/>
            <person name="Winkler M.E."/>
        </authorList>
    </citation>
    <scope>NUCLEOTIDE SEQUENCE</scope>
</reference>
<dbReference type="InterPro" id="IPR003173">
    <property type="entry name" value="PC4_C"/>
</dbReference>
<accession>A0A382Z948</accession>